<keyword evidence="4" id="KW-0732">Signal</keyword>
<protein>
    <recommendedName>
        <fullName evidence="5">Peptidase A1 domain-containing protein</fullName>
    </recommendedName>
</protein>
<evidence type="ECO:0000256" key="4">
    <source>
        <dbReference type="SAM" id="SignalP"/>
    </source>
</evidence>
<dbReference type="InterPro" id="IPR001969">
    <property type="entry name" value="Aspartic_peptidase_AS"/>
</dbReference>
<dbReference type="InterPro" id="IPR033121">
    <property type="entry name" value="PEPTIDASE_A1"/>
</dbReference>
<dbReference type="SUPFAM" id="SSF50630">
    <property type="entry name" value="Acid proteases"/>
    <property type="match status" value="1"/>
</dbReference>
<dbReference type="InterPro" id="IPR001461">
    <property type="entry name" value="Aspartic_peptidase_A1"/>
</dbReference>
<dbReference type="EMBL" id="JAWRVE010000009">
    <property type="protein sequence ID" value="KAL1879879.1"/>
    <property type="molecule type" value="Genomic_DNA"/>
</dbReference>
<sequence length="418" mass="44820">MKRSTFLAPAILLVTTALAKAVVRPSSNQLFRKGYGGTVIDIPLTLSTKNDGKTDLQWYAKISVGTPPQTFNVLVDTGSPTLLLPLSNCTTCGSQTLFDPSESSTFSWAPGEFYEYDFGTGGDTLPASGPVTARCAFATDSVGIQGLTVSTYEFVLCDMEDPQFSAQPNIDGILGFPTQPNPDKGLEWALYDAGLLASPLFGLYTPPGQVNGAQLTLGGLDETKYDGEISFVDLDVLTAEKPFWVMDIQTIFIDGEQLQITTNNSTAQVGYPQALSILDSGTAYLSAPEYSIARDIYATISPKIYQIDPAGSWGAPCSDLDAITSEVTFLFGYDGATQTNVTIAGKSLNLGPYPGMDGICQAAINNWLYPEVNRDDGRGVWTIGSPLLKQYYTAWNGQDLQVGFAPLKATSSSEPHEC</sequence>
<dbReference type="Gene3D" id="2.40.70.10">
    <property type="entry name" value="Acid Proteases"/>
    <property type="match status" value="2"/>
</dbReference>
<evidence type="ECO:0000259" key="5">
    <source>
        <dbReference type="PROSITE" id="PS51767"/>
    </source>
</evidence>
<dbReference type="PROSITE" id="PS51767">
    <property type="entry name" value="PEPTIDASE_A1"/>
    <property type="match status" value="1"/>
</dbReference>
<dbReference type="PANTHER" id="PTHR47966:SF51">
    <property type="entry name" value="BETA-SITE APP-CLEAVING ENZYME, ISOFORM A-RELATED"/>
    <property type="match status" value="1"/>
</dbReference>
<evidence type="ECO:0000313" key="6">
    <source>
        <dbReference type="EMBL" id="KAL1879879.1"/>
    </source>
</evidence>
<keyword evidence="3" id="KW-0378">Hydrolase</keyword>
<dbReference type="InterPro" id="IPR021109">
    <property type="entry name" value="Peptidase_aspartic_dom_sf"/>
</dbReference>
<dbReference type="InterPro" id="IPR034164">
    <property type="entry name" value="Pepsin-like_dom"/>
</dbReference>
<dbReference type="Proteomes" id="UP001583177">
    <property type="component" value="Unassembled WGS sequence"/>
</dbReference>
<dbReference type="PRINTS" id="PR00792">
    <property type="entry name" value="PEPSIN"/>
</dbReference>
<dbReference type="PROSITE" id="PS00141">
    <property type="entry name" value="ASP_PROTEASE"/>
    <property type="match status" value="1"/>
</dbReference>
<organism evidence="6 7">
    <name type="scientific">Diaporthe australafricana</name>
    <dbReference type="NCBI Taxonomy" id="127596"/>
    <lineage>
        <taxon>Eukaryota</taxon>
        <taxon>Fungi</taxon>
        <taxon>Dikarya</taxon>
        <taxon>Ascomycota</taxon>
        <taxon>Pezizomycotina</taxon>
        <taxon>Sordariomycetes</taxon>
        <taxon>Sordariomycetidae</taxon>
        <taxon>Diaporthales</taxon>
        <taxon>Diaporthaceae</taxon>
        <taxon>Diaporthe</taxon>
    </lineage>
</organism>
<keyword evidence="2 3" id="KW-0064">Aspartyl protease</keyword>
<dbReference type="CDD" id="cd05471">
    <property type="entry name" value="pepsin_like"/>
    <property type="match status" value="1"/>
</dbReference>
<dbReference type="PANTHER" id="PTHR47966">
    <property type="entry name" value="BETA-SITE APP-CLEAVING ENZYME, ISOFORM A-RELATED"/>
    <property type="match status" value="1"/>
</dbReference>
<evidence type="ECO:0000256" key="1">
    <source>
        <dbReference type="ARBA" id="ARBA00007447"/>
    </source>
</evidence>
<comment type="caution">
    <text evidence="6">The sequence shown here is derived from an EMBL/GenBank/DDBJ whole genome shotgun (WGS) entry which is preliminary data.</text>
</comment>
<feature type="chain" id="PRO_5047404592" description="Peptidase A1 domain-containing protein" evidence="4">
    <location>
        <begin position="22"/>
        <end position="418"/>
    </location>
</feature>
<evidence type="ECO:0000256" key="2">
    <source>
        <dbReference type="ARBA" id="ARBA00022750"/>
    </source>
</evidence>
<dbReference type="Pfam" id="PF00026">
    <property type="entry name" value="Asp"/>
    <property type="match status" value="1"/>
</dbReference>
<keyword evidence="3" id="KW-0645">Protease</keyword>
<evidence type="ECO:0000313" key="7">
    <source>
        <dbReference type="Proteomes" id="UP001583177"/>
    </source>
</evidence>
<keyword evidence="7" id="KW-1185">Reference proteome</keyword>
<feature type="domain" description="Peptidase A1" evidence="5">
    <location>
        <begin position="58"/>
        <end position="405"/>
    </location>
</feature>
<gene>
    <name evidence="6" type="ORF">Daus18300_001718</name>
</gene>
<comment type="similarity">
    <text evidence="1 3">Belongs to the peptidase A1 family.</text>
</comment>
<reference evidence="6 7" key="1">
    <citation type="journal article" date="2024" name="IMA Fungus">
        <title>IMA Genome - F19 : A genome assembly and annotation guide to empower mycologists, including annotated draft genome sequences of Ceratocystis pirilliformis, Diaporthe australafricana, Fusarium ophioides, Paecilomyces lecythidis, and Sporothrix stenoceras.</title>
        <authorList>
            <person name="Aylward J."/>
            <person name="Wilson A.M."/>
            <person name="Visagie C.M."/>
            <person name="Spraker J."/>
            <person name="Barnes I."/>
            <person name="Buitendag C."/>
            <person name="Ceriani C."/>
            <person name="Del Mar Angel L."/>
            <person name="du Plessis D."/>
            <person name="Fuchs T."/>
            <person name="Gasser K."/>
            <person name="Kramer D."/>
            <person name="Li W."/>
            <person name="Munsamy K."/>
            <person name="Piso A."/>
            <person name="Price J.L."/>
            <person name="Sonnekus B."/>
            <person name="Thomas C."/>
            <person name="van der Nest A."/>
            <person name="van Dijk A."/>
            <person name="van Heerden A."/>
            <person name="van Vuuren N."/>
            <person name="Yilmaz N."/>
            <person name="Duong T.A."/>
            <person name="van der Merwe N.A."/>
            <person name="Wingfield M.J."/>
            <person name="Wingfield B.D."/>
        </authorList>
    </citation>
    <scope>NUCLEOTIDE SEQUENCE [LARGE SCALE GENOMIC DNA]</scope>
    <source>
        <strain evidence="6 7">CMW 18300</strain>
    </source>
</reference>
<accession>A0ABR3XV45</accession>
<evidence type="ECO:0000256" key="3">
    <source>
        <dbReference type="RuleBase" id="RU000454"/>
    </source>
</evidence>
<name>A0ABR3XV45_9PEZI</name>
<proteinExistence type="inferred from homology"/>
<feature type="signal peptide" evidence="4">
    <location>
        <begin position="1"/>
        <end position="21"/>
    </location>
</feature>